<evidence type="ECO:0000256" key="7">
    <source>
        <dbReference type="ARBA" id="ARBA00023027"/>
    </source>
</evidence>
<dbReference type="PaxDb" id="29760-VIT_18s0001g06110.t01"/>
<dbReference type="SMART" id="SM00364">
    <property type="entry name" value="LRR_BAC"/>
    <property type="match status" value="3"/>
</dbReference>
<reference evidence="12" key="1">
    <citation type="journal article" date="2007" name="Nature">
        <title>The grapevine genome sequence suggests ancestral hexaploidization in major angiosperm phyla.</title>
        <authorList>
            <consortium name="The French-Italian Public Consortium for Grapevine Genome Characterization."/>
            <person name="Jaillon O."/>
            <person name="Aury J.-M."/>
            <person name="Noel B."/>
            <person name="Policriti A."/>
            <person name="Clepet C."/>
            <person name="Casagrande A."/>
            <person name="Choisne N."/>
            <person name="Aubourg S."/>
            <person name="Vitulo N."/>
            <person name="Jubin C."/>
            <person name="Vezzi A."/>
            <person name="Legeai F."/>
            <person name="Hugueney P."/>
            <person name="Dasilva C."/>
            <person name="Horner D."/>
            <person name="Mica E."/>
            <person name="Jublot D."/>
            <person name="Poulain J."/>
            <person name="Bruyere C."/>
            <person name="Billault A."/>
            <person name="Segurens B."/>
            <person name="Gouyvenoux M."/>
            <person name="Ugarte E."/>
            <person name="Cattonaro F."/>
            <person name="Anthouard V."/>
            <person name="Vico V."/>
            <person name="Del Fabbro C."/>
            <person name="Alaux M."/>
            <person name="Di Gaspero G."/>
            <person name="Dumas V."/>
            <person name="Felice N."/>
            <person name="Paillard S."/>
            <person name="Juman I."/>
            <person name="Moroldo M."/>
            <person name="Scalabrin S."/>
            <person name="Canaguier A."/>
            <person name="Le Clainche I."/>
            <person name="Malacrida G."/>
            <person name="Durand E."/>
            <person name="Pesole G."/>
            <person name="Laucou V."/>
            <person name="Chatelet P."/>
            <person name="Merdinoglu D."/>
            <person name="Delledonne M."/>
            <person name="Pezzotti M."/>
            <person name="Lecharny A."/>
            <person name="Scarpelli C."/>
            <person name="Artiguenave F."/>
            <person name="Pe M.E."/>
            <person name="Valle G."/>
            <person name="Morgante M."/>
            <person name="Caboche M."/>
            <person name="Adam-Blondon A.-F."/>
            <person name="Weissenbach J."/>
            <person name="Quetier F."/>
            <person name="Wincker P."/>
        </authorList>
    </citation>
    <scope>NUCLEOTIDE SEQUENCE [LARGE SCALE GENOMIC DNA]</scope>
    <source>
        <strain evidence="12">cv. Pinot noir / PN40024</strain>
    </source>
</reference>
<evidence type="ECO:0000256" key="8">
    <source>
        <dbReference type="ARBA" id="ARBA00023242"/>
    </source>
</evidence>
<evidence type="ECO:0000256" key="1">
    <source>
        <dbReference type="ARBA" id="ARBA00004123"/>
    </source>
</evidence>
<evidence type="ECO:0000313" key="11">
    <source>
        <dbReference type="EMBL" id="CCB56092.1"/>
    </source>
</evidence>
<dbReference type="SUPFAM" id="SSF52058">
    <property type="entry name" value="L domain-like"/>
    <property type="match status" value="1"/>
</dbReference>
<evidence type="ECO:0000256" key="6">
    <source>
        <dbReference type="ARBA" id="ARBA00022821"/>
    </source>
</evidence>
<dbReference type="PROSITE" id="PS50104">
    <property type="entry name" value="TIR"/>
    <property type="match status" value="1"/>
</dbReference>
<dbReference type="InterPro" id="IPR045344">
    <property type="entry name" value="C-JID"/>
</dbReference>
<dbReference type="GO" id="GO:0007165">
    <property type="term" value="P:signal transduction"/>
    <property type="evidence" value="ECO:0007669"/>
    <property type="project" value="InterPro"/>
</dbReference>
<organism evidence="11 12">
    <name type="scientific">Vitis vinifera</name>
    <name type="common">Grape</name>
    <dbReference type="NCBI Taxonomy" id="29760"/>
    <lineage>
        <taxon>Eukaryota</taxon>
        <taxon>Viridiplantae</taxon>
        <taxon>Streptophyta</taxon>
        <taxon>Embryophyta</taxon>
        <taxon>Tracheophyta</taxon>
        <taxon>Spermatophyta</taxon>
        <taxon>Magnoliopsida</taxon>
        <taxon>eudicotyledons</taxon>
        <taxon>Gunneridae</taxon>
        <taxon>Pentapetalae</taxon>
        <taxon>rosids</taxon>
        <taxon>Vitales</taxon>
        <taxon>Vitaceae</taxon>
        <taxon>Viteae</taxon>
        <taxon>Vitis</taxon>
    </lineage>
</organism>
<dbReference type="InterPro" id="IPR035897">
    <property type="entry name" value="Toll_tir_struct_dom_sf"/>
</dbReference>
<keyword evidence="4" id="KW-0433">Leucine-rich repeat</keyword>
<dbReference type="SMR" id="F6HN37"/>
<evidence type="ECO:0000256" key="4">
    <source>
        <dbReference type="ARBA" id="ARBA00022614"/>
    </source>
</evidence>
<dbReference type="GO" id="GO:0043068">
    <property type="term" value="P:positive regulation of programmed cell death"/>
    <property type="evidence" value="ECO:0007669"/>
    <property type="project" value="UniProtKB-ARBA"/>
</dbReference>
<keyword evidence="7" id="KW-0520">NAD</keyword>
<evidence type="ECO:0000259" key="10">
    <source>
        <dbReference type="PROSITE" id="PS50104"/>
    </source>
</evidence>
<dbReference type="InterPro" id="IPR032675">
    <property type="entry name" value="LRR_dom_sf"/>
</dbReference>
<protein>
    <recommendedName>
        <fullName evidence="10">TIR domain-containing protein</fullName>
    </recommendedName>
</protein>
<dbReference type="GO" id="GO:0005634">
    <property type="term" value="C:nucleus"/>
    <property type="evidence" value="ECO:0007669"/>
    <property type="project" value="UniProtKB-SubCell"/>
</dbReference>
<keyword evidence="8" id="KW-0539">Nucleus</keyword>
<gene>
    <name evidence="11" type="ordered locus">VIT_18s0001g06110</name>
</gene>
<dbReference type="SUPFAM" id="SSF52200">
    <property type="entry name" value="Toll/Interleukin receptor TIR domain"/>
    <property type="match status" value="1"/>
</dbReference>
<evidence type="ECO:0000256" key="9">
    <source>
        <dbReference type="ARBA" id="ARBA00061488"/>
    </source>
</evidence>
<dbReference type="GO" id="GO:0050832">
    <property type="term" value="P:defense response to fungus"/>
    <property type="evidence" value="ECO:0007669"/>
    <property type="project" value="UniProtKB-ARBA"/>
</dbReference>
<dbReference type="eggNOG" id="ENOG502R41B">
    <property type="taxonomic scope" value="Eukaryota"/>
</dbReference>
<dbReference type="PROSITE" id="PS51450">
    <property type="entry name" value="LRR"/>
    <property type="match status" value="2"/>
</dbReference>
<dbReference type="Pfam" id="PF01582">
    <property type="entry name" value="TIR"/>
    <property type="match status" value="1"/>
</dbReference>
<dbReference type="HOGENOM" id="CLU_001561_0_2_1"/>
<dbReference type="PANTHER" id="PTHR11017">
    <property type="entry name" value="LEUCINE-RICH REPEAT-CONTAINING PROTEIN"/>
    <property type="match status" value="1"/>
</dbReference>
<dbReference type="PANTHER" id="PTHR11017:SF544">
    <property type="entry name" value="ADP-RIBOSYL CYCLASE_CYCLIC ADP-RIBOSE HYDROLASE"/>
    <property type="match status" value="1"/>
</dbReference>
<dbReference type="Pfam" id="PF23282">
    <property type="entry name" value="WHD_ROQ1"/>
    <property type="match status" value="1"/>
</dbReference>
<feature type="domain" description="TIR" evidence="10">
    <location>
        <begin position="17"/>
        <end position="184"/>
    </location>
</feature>
<comment type="similarity">
    <text evidence="9">Belongs to the disease resistance TIR-NB-LRR family.</text>
</comment>
<evidence type="ECO:0000256" key="5">
    <source>
        <dbReference type="ARBA" id="ARBA00022737"/>
    </source>
</evidence>
<sequence>MASTSGQKASSSPSSPHSYEVFISFRGEDTRKNFTDHLYTTLVAYGIHTFRDDEELEKGGDIASDLLRAIEESKIFIIIFSTNYANSRWCLNELVKIFECTTQKQSTILPIFYHVNPSDVRKQSGSYGDAFVDHEKDADEKKMEVIQKWRTALNQVASLCGLHVDEQYETLVVKEITDDIIRRLNRKPLNVGKNIVGMDFHLEKLKSLMNIELNEVRVVGIYGIGGIGKDKDFVSRMLDEDFYAESGIGVLHDKCLISISGNKLDMHDLLQQMGWEIVRQECPKEPGRRSRLWEQEDIFDVLKRNMGSEKIEGIFLDLSHLEDILDFTTEAFAGMKKLRLLKVYNSKSILGDFGDTFTFNNKVNCRVRFAHEFKFCSDDLRYLYWHGYSLKSLPKDFSPKHLVDLSMPYSHIKKLWKGIKVLKSLKSMDLSHSKCLIETPDFSGITNLERLVLEGCINLPEVHPSLGDLKKLNFLSLKDCKMLRRLPSRIWNFKSLRTLILSGCSKFEEFPENFGNLEMLKELHEDGTVVRALPPSNFSMRNLKKLSFRGCGPASASWLWSKRSSNSICFTVPSSSNLCYLKKLDLSDCNISDGANLGSLGFLSSLEDLNLSGNNFVTLPNMSGLSHLVFLGLENCKRLQALPQFPSSLEDLILRGNNFVTLPNMSGLSHLKTLVLGNCKRLEALPQLPSSIRSLNATDCTSLGTTESLKLLRPWELESLDSDVAFVIPGSRIPDWIRYQSSENVIEADLPLNWSTNCLGFALALVFSSQPPVSHWLWAEVFLDFGTCCCSIETQCFFHLEGDNCVLAHEVDHVLLNYVPVQPSLSPHQVIHIKATFAITSETGYEIKRCGLGLVYVNEEVNCNNVPPPNESTLVLKEISAGEPIECEDMTIECQDQRKPTLRYGIFL</sequence>
<dbReference type="FunFam" id="3.80.10.10:FF:000386">
    <property type="entry name" value="Disease resistance protein RPS4"/>
    <property type="match status" value="1"/>
</dbReference>
<dbReference type="SMART" id="SM00255">
    <property type="entry name" value="TIR"/>
    <property type="match status" value="1"/>
</dbReference>
<evidence type="ECO:0000256" key="3">
    <source>
        <dbReference type="ARBA" id="ARBA00022490"/>
    </source>
</evidence>
<dbReference type="AlphaFoldDB" id="F6HN37"/>
<dbReference type="InterPro" id="IPR001611">
    <property type="entry name" value="Leu-rich_rpt"/>
</dbReference>
<dbReference type="OrthoDB" id="1901675at2759"/>
<dbReference type="InterPro" id="IPR044974">
    <property type="entry name" value="Disease_R_plants"/>
</dbReference>
<dbReference type="InterPro" id="IPR058192">
    <property type="entry name" value="WHD_ROQ1-like"/>
</dbReference>
<dbReference type="InterPro" id="IPR000157">
    <property type="entry name" value="TIR_dom"/>
</dbReference>
<dbReference type="FunFam" id="3.40.50.10140:FF:000007">
    <property type="entry name" value="Disease resistance protein (TIR-NBS-LRR class)"/>
    <property type="match status" value="1"/>
</dbReference>
<dbReference type="InParanoid" id="F6HN37"/>
<keyword evidence="3" id="KW-0963">Cytoplasm</keyword>
<dbReference type="SUPFAM" id="SSF46785">
    <property type="entry name" value="Winged helix' DNA-binding domain"/>
    <property type="match status" value="1"/>
</dbReference>
<keyword evidence="5" id="KW-0677">Repeat</keyword>
<dbReference type="Proteomes" id="UP000009183">
    <property type="component" value="Chromosome 18, unordered"/>
</dbReference>
<dbReference type="Pfam" id="PF00560">
    <property type="entry name" value="LRR_1"/>
    <property type="match status" value="1"/>
</dbReference>
<dbReference type="EMBL" id="FN595996">
    <property type="protein sequence ID" value="CCB56092.1"/>
    <property type="molecule type" value="Genomic_DNA"/>
</dbReference>
<dbReference type="InterPro" id="IPR011713">
    <property type="entry name" value="Leu-rich_rpt_3"/>
</dbReference>
<evidence type="ECO:0000313" key="12">
    <source>
        <dbReference type="Proteomes" id="UP000009183"/>
    </source>
</evidence>
<dbReference type="Pfam" id="PF20160">
    <property type="entry name" value="C-JID"/>
    <property type="match status" value="1"/>
</dbReference>
<evidence type="ECO:0000256" key="2">
    <source>
        <dbReference type="ARBA" id="ARBA00004496"/>
    </source>
</evidence>
<comment type="subcellular location">
    <subcellularLocation>
        <location evidence="2">Cytoplasm</location>
    </subcellularLocation>
    <subcellularLocation>
        <location evidence="1">Nucleus</location>
    </subcellularLocation>
</comment>
<dbReference type="Gene3D" id="3.40.50.10140">
    <property type="entry name" value="Toll/interleukin-1 receptor homology (TIR) domain"/>
    <property type="match status" value="1"/>
</dbReference>
<proteinExistence type="inferred from homology"/>
<name>F6HN37_VITVI</name>
<accession>F6HN37</accession>
<dbReference type="Gene3D" id="3.80.10.10">
    <property type="entry name" value="Ribonuclease Inhibitor"/>
    <property type="match status" value="2"/>
</dbReference>
<keyword evidence="12" id="KW-1185">Reference proteome</keyword>
<dbReference type="GO" id="GO:0005737">
    <property type="term" value="C:cytoplasm"/>
    <property type="evidence" value="ECO:0007669"/>
    <property type="project" value="UniProtKB-SubCell"/>
</dbReference>
<dbReference type="InterPro" id="IPR036390">
    <property type="entry name" value="WH_DNA-bd_sf"/>
</dbReference>
<dbReference type="Pfam" id="PF07725">
    <property type="entry name" value="LRR_3"/>
    <property type="match status" value="1"/>
</dbReference>
<dbReference type="ExpressionAtlas" id="F6HN37">
    <property type="expression patterns" value="baseline and differential"/>
</dbReference>
<keyword evidence="6" id="KW-0611">Plant defense</keyword>